<protein>
    <recommendedName>
        <fullName evidence="3">Transposase IS4-like domain-containing protein</fullName>
    </recommendedName>
</protein>
<evidence type="ECO:0000313" key="2">
    <source>
        <dbReference type="Proteomes" id="UP000321532"/>
    </source>
</evidence>
<name>A0A512B3C8_9BACT</name>
<comment type="caution">
    <text evidence="1">The sequence shown here is derived from an EMBL/GenBank/DDBJ whole genome shotgun (WGS) entry which is preliminary data.</text>
</comment>
<accession>A0A512B3C8</accession>
<proteinExistence type="predicted"/>
<dbReference type="SUPFAM" id="SSF53098">
    <property type="entry name" value="Ribonuclease H-like"/>
    <property type="match status" value="1"/>
</dbReference>
<dbReference type="InterPro" id="IPR012337">
    <property type="entry name" value="RNaseH-like_sf"/>
</dbReference>
<dbReference type="AlphaFoldDB" id="A0A512B3C8"/>
<dbReference type="Proteomes" id="UP000321532">
    <property type="component" value="Unassembled WGS sequence"/>
</dbReference>
<keyword evidence="2" id="KW-1185">Reference proteome</keyword>
<dbReference type="Gene3D" id="3.90.350.10">
    <property type="entry name" value="Transposase Inhibitor Protein From Tn5, Chain A, domain 1"/>
    <property type="match status" value="1"/>
</dbReference>
<evidence type="ECO:0008006" key="3">
    <source>
        <dbReference type="Google" id="ProtNLM"/>
    </source>
</evidence>
<evidence type="ECO:0000313" key="1">
    <source>
        <dbReference type="EMBL" id="GEO06451.1"/>
    </source>
</evidence>
<gene>
    <name evidence="1" type="ORF">AAE02nite_41150</name>
</gene>
<dbReference type="RefSeq" id="WP_170252657.1">
    <property type="nucleotide sequence ID" value="NZ_BJYS01000037.1"/>
</dbReference>
<sequence>MQNCPVTVAKTVIADRDADIFPLLTSLQDLGVDYILRSRHNRPVAPAGKLYQLVNTLSQQYRFSVPLPATDKRSAHTAVLQVSFGQVVLVSY</sequence>
<dbReference type="EMBL" id="BJYS01000037">
    <property type="protein sequence ID" value="GEO06451.1"/>
    <property type="molecule type" value="Genomic_DNA"/>
</dbReference>
<reference evidence="1 2" key="1">
    <citation type="submission" date="2019-07" db="EMBL/GenBank/DDBJ databases">
        <title>Whole genome shotgun sequence of Adhaeribacter aerolatus NBRC 106133.</title>
        <authorList>
            <person name="Hosoyama A."/>
            <person name="Uohara A."/>
            <person name="Ohji S."/>
            <person name="Ichikawa N."/>
        </authorList>
    </citation>
    <scope>NUCLEOTIDE SEQUENCE [LARGE SCALE GENOMIC DNA]</scope>
    <source>
        <strain evidence="1 2">NBRC 106133</strain>
    </source>
</reference>
<organism evidence="1 2">
    <name type="scientific">Adhaeribacter aerolatus</name>
    <dbReference type="NCBI Taxonomy" id="670289"/>
    <lineage>
        <taxon>Bacteria</taxon>
        <taxon>Pseudomonadati</taxon>
        <taxon>Bacteroidota</taxon>
        <taxon>Cytophagia</taxon>
        <taxon>Cytophagales</taxon>
        <taxon>Hymenobacteraceae</taxon>
        <taxon>Adhaeribacter</taxon>
    </lineage>
</organism>